<dbReference type="RefSeq" id="WP_168489419.1">
    <property type="nucleotide sequence ID" value="NZ_JAAZSQ010000044.1"/>
</dbReference>
<protein>
    <submittedName>
        <fullName evidence="1">Uncharacterized protein</fullName>
    </submittedName>
</protein>
<accession>A0A7X6K840</accession>
<organism evidence="1 2">
    <name type="scientific">Arthrobacter mobilis</name>
    <dbReference type="NCBI Taxonomy" id="2724944"/>
    <lineage>
        <taxon>Bacteria</taxon>
        <taxon>Bacillati</taxon>
        <taxon>Actinomycetota</taxon>
        <taxon>Actinomycetes</taxon>
        <taxon>Micrococcales</taxon>
        <taxon>Micrococcaceae</taxon>
        <taxon>Arthrobacter</taxon>
    </lineage>
</organism>
<evidence type="ECO:0000313" key="2">
    <source>
        <dbReference type="Proteomes" id="UP000544090"/>
    </source>
</evidence>
<dbReference type="EMBL" id="JAAZSQ010000044">
    <property type="protein sequence ID" value="NKX56878.1"/>
    <property type="molecule type" value="Genomic_DNA"/>
</dbReference>
<dbReference type="Proteomes" id="UP000544090">
    <property type="component" value="Unassembled WGS sequence"/>
</dbReference>
<gene>
    <name evidence="1" type="ORF">HGG74_20630</name>
</gene>
<comment type="caution">
    <text evidence="1">The sequence shown here is derived from an EMBL/GenBank/DDBJ whole genome shotgun (WGS) entry which is preliminary data.</text>
</comment>
<sequence length="53" mass="5473">MFKADVSGIVGHMLADGCRLLLNGKDSQVGGDHGRADARLAVVLTAIAGILLR</sequence>
<keyword evidence="2" id="KW-1185">Reference proteome</keyword>
<reference evidence="1 2" key="1">
    <citation type="submission" date="2020-04" db="EMBL/GenBank/DDBJ databases">
        <title>Arthrobacter sp. nov.</title>
        <authorList>
            <person name="Liu S."/>
        </authorList>
    </citation>
    <scope>NUCLEOTIDE SEQUENCE [LARGE SCALE GENOMIC DNA]</scope>
    <source>
        <strain evidence="1 2">E918</strain>
    </source>
</reference>
<proteinExistence type="predicted"/>
<evidence type="ECO:0000313" key="1">
    <source>
        <dbReference type="EMBL" id="NKX56878.1"/>
    </source>
</evidence>
<dbReference type="AlphaFoldDB" id="A0A7X6K840"/>
<name>A0A7X6K840_9MICC</name>